<comment type="caution">
    <text evidence="1">The sequence shown here is derived from an EMBL/GenBank/DDBJ whole genome shotgun (WGS) entry which is preliminary data.</text>
</comment>
<evidence type="ECO:0000313" key="1">
    <source>
        <dbReference type="EMBL" id="KAI8030889.1"/>
    </source>
</evidence>
<organism evidence="1 2">
    <name type="scientific">Camellia lanceoleosa</name>
    <dbReference type="NCBI Taxonomy" id="1840588"/>
    <lineage>
        <taxon>Eukaryota</taxon>
        <taxon>Viridiplantae</taxon>
        <taxon>Streptophyta</taxon>
        <taxon>Embryophyta</taxon>
        <taxon>Tracheophyta</taxon>
        <taxon>Spermatophyta</taxon>
        <taxon>Magnoliopsida</taxon>
        <taxon>eudicotyledons</taxon>
        <taxon>Gunneridae</taxon>
        <taxon>Pentapetalae</taxon>
        <taxon>asterids</taxon>
        <taxon>Ericales</taxon>
        <taxon>Theaceae</taxon>
        <taxon>Camellia</taxon>
    </lineage>
</organism>
<dbReference type="EMBL" id="CM045758">
    <property type="protein sequence ID" value="KAI8030889.1"/>
    <property type="molecule type" value="Genomic_DNA"/>
</dbReference>
<proteinExistence type="predicted"/>
<keyword evidence="2" id="KW-1185">Reference proteome</keyword>
<sequence length="651" mass="71221">MLLQHHFYSLQSPHGLPGHTPQPGPDHCTTSYPSLPPPTARTRRARTRTHTPTRPSSVFPYKWHLSPPISFVFLENTHARTSTGAGGRRKRRCIERDSESPSSGSRHCWLTNSNIKMTLIMVDNYIVGTFFASLLGFVLLYILRRNATTKGNKRRRAGSGLCDDEIPNDCVRSSANGEARPEGGPETDVIIVGAGVAGAALAHTLGKDGRRVRVIERDLTEPNRIVGELLQPGGYLKLVELGIEDCVEEIDAQRVLGYALFKDGRNTKLSYPLEKFHSDVAGRSFHNGRFVQRMRQKAVTLPNVQLDQGTVTSLLEENGIIKGVQYKTKNSQGLKAFAPLTIVCDGCFSNLRRSLCNPMVDVPSCFVGLVLENCELPFPNYGHVILADPSPILFYAISSTEIRCLVDIPGQKIPSIANGELANYLKTVVAPQVPSELHDSFIAAIDKGSIRTMPNRSMPAAPYPTPGALLIGDAFNMRHPLTGGGMTVALSDIVVLRDLLKPLRDLNNSASLCRYLESFYTLRKPVASTINTLAGALYKVFCASPDQARKEMREACFDYLSLGGVCSTGPVALLSGLNPSPLSLVLHFFAVAIYGVGRLLLPFPSPKRLWIAARLFLGASAIIFPIIKAEGVRQMFFPATVPAYHRAPPVE</sequence>
<keyword evidence="1" id="KW-0503">Monooxygenase</keyword>
<accession>A0ACC0J010</accession>
<dbReference type="Proteomes" id="UP001060215">
    <property type="component" value="Chromosome 1"/>
</dbReference>
<protein>
    <submittedName>
        <fullName evidence="1">Squalene monooxygenase SE1</fullName>
    </submittedName>
</protein>
<keyword evidence="1" id="KW-0560">Oxidoreductase</keyword>
<reference evidence="1 2" key="1">
    <citation type="journal article" date="2022" name="Plant J.">
        <title>Chromosome-level genome of Camellia lanceoleosa provides a valuable resource for understanding genome evolution and self-incompatibility.</title>
        <authorList>
            <person name="Gong W."/>
            <person name="Xiao S."/>
            <person name="Wang L."/>
            <person name="Liao Z."/>
            <person name="Chang Y."/>
            <person name="Mo W."/>
            <person name="Hu G."/>
            <person name="Li W."/>
            <person name="Zhao G."/>
            <person name="Zhu H."/>
            <person name="Hu X."/>
            <person name="Ji K."/>
            <person name="Xiang X."/>
            <person name="Song Q."/>
            <person name="Yuan D."/>
            <person name="Jin S."/>
            <person name="Zhang L."/>
        </authorList>
    </citation>
    <scope>NUCLEOTIDE SEQUENCE [LARGE SCALE GENOMIC DNA]</scope>
    <source>
        <strain evidence="1">SQ_2022a</strain>
    </source>
</reference>
<name>A0ACC0J010_9ERIC</name>
<gene>
    <name evidence="1" type="ORF">LOK49_LG01G03119</name>
</gene>
<evidence type="ECO:0000313" key="2">
    <source>
        <dbReference type="Proteomes" id="UP001060215"/>
    </source>
</evidence>